<comment type="caution">
    <text evidence="2">The sequence shown here is derived from an EMBL/GenBank/DDBJ whole genome shotgun (WGS) entry which is preliminary data.</text>
</comment>
<evidence type="ECO:0000313" key="2">
    <source>
        <dbReference type="EMBL" id="CAJ0603699.1"/>
    </source>
</evidence>
<dbReference type="InterPro" id="IPR019425">
    <property type="entry name" value="7TM_GPCR_serpentine_rcpt_Srt"/>
</dbReference>
<evidence type="ECO:0000256" key="1">
    <source>
        <dbReference type="SAM" id="Phobius"/>
    </source>
</evidence>
<proteinExistence type="predicted"/>
<keyword evidence="1" id="KW-1133">Transmembrane helix</keyword>
<feature type="transmembrane region" description="Helical" evidence="1">
    <location>
        <begin position="16"/>
        <end position="35"/>
    </location>
</feature>
<dbReference type="AlphaFoldDB" id="A0AA36H445"/>
<accession>A0AA36H445</accession>
<feature type="transmembrane region" description="Helical" evidence="1">
    <location>
        <begin position="70"/>
        <end position="91"/>
    </location>
</feature>
<dbReference type="SUPFAM" id="SSF81321">
    <property type="entry name" value="Family A G protein-coupled receptor-like"/>
    <property type="match status" value="1"/>
</dbReference>
<protein>
    <submittedName>
        <fullName evidence="2">Uncharacterized protein</fullName>
    </submittedName>
</protein>
<dbReference type="PANTHER" id="PTHR23021:SF28">
    <property type="entry name" value="SERPENTINE RECEPTOR, CLASS T-RELATED"/>
    <property type="match status" value="1"/>
</dbReference>
<keyword evidence="1" id="KW-0472">Membrane</keyword>
<gene>
    <name evidence="2" type="ORF">CYNAS_LOCUS15682</name>
</gene>
<dbReference type="PANTHER" id="PTHR23021">
    <property type="entry name" value="SERPENTINE RECEPTOR, CLASS T"/>
    <property type="match status" value="1"/>
</dbReference>
<sequence length="180" mass="20615">MMPVARKLQFLFRGNLIYMWMLISAFYMIIVWFTIRPLLFNSVASAYIGSPMITESHVDFAHYTSLCLTIHNSTLAVTLATLYFIVCFYIRNRSSVSRSRLQIFVQVLFISLSTGLTAILYIALEFLPIPHSVVIAAHVVWQLSHGIHGIIYLCFNLQIRKETYLMLFSLAPVPSAFIIQ</sequence>
<name>A0AA36H445_CYLNA</name>
<keyword evidence="1" id="KW-0812">Transmembrane</keyword>
<dbReference type="EMBL" id="CATQJL010000305">
    <property type="protein sequence ID" value="CAJ0603699.1"/>
    <property type="molecule type" value="Genomic_DNA"/>
</dbReference>
<dbReference type="Proteomes" id="UP001176961">
    <property type="component" value="Unassembled WGS sequence"/>
</dbReference>
<keyword evidence="3" id="KW-1185">Reference proteome</keyword>
<feature type="transmembrane region" description="Helical" evidence="1">
    <location>
        <begin position="103"/>
        <end position="123"/>
    </location>
</feature>
<organism evidence="2 3">
    <name type="scientific">Cylicocyclus nassatus</name>
    <name type="common">Nematode worm</name>
    <dbReference type="NCBI Taxonomy" id="53992"/>
    <lineage>
        <taxon>Eukaryota</taxon>
        <taxon>Metazoa</taxon>
        <taxon>Ecdysozoa</taxon>
        <taxon>Nematoda</taxon>
        <taxon>Chromadorea</taxon>
        <taxon>Rhabditida</taxon>
        <taxon>Rhabditina</taxon>
        <taxon>Rhabditomorpha</taxon>
        <taxon>Strongyloidea</taxon>
        <taxon>Strongylidae</taxon>
        <taxon>Cylicocyclus</taxon>
    </lineage>
</organism>
<reference evidence="2" key="1">
    <citation type="submission" date="2023-07" db="EMBL/GenBank/DDBJ databases">
        <authorList>
            <consortium name="CYATHOMIX"/>
        </authorList>
    </citation>
    <scope>NUCLEOTIDE SEQUENCE</scope>
    <source>
        <strain evidence="2">N/A</strain>
    </source>
</reference>
<feature type="transmembrane region" description="Helical" evidence="1">
    <location>
        <begin position="135"/>
        <end position="155"/>
    </location>
</feature>
<dbReference type="Pfam" id="PF10321">
    <property type="entry name" value="7TM_GPCR_Srt"/>
    <property type="match status" value="1"/>
</dbReference>
<evidence type="ECO:0000313" key="3">
    <source>
        <dbReference type="Proteomes" id="UP001176961"/>
    </source>
</evidence>